<dbReference type="InterPro" id="IPR017482">
    <property type="entry name" value="Lambda-type_endonuclease"/>
</dbReference>
<dbReference type="SUPFAM" id="SSF52980">
    <property type="entry name" value="Restriction endonuclease-like"/>
    <property type="match status" value="1"/>
</dbReference>
<dbReference type="Pfam" id="PF09588">
    <property type="entry name" value="YqaJ"/>
    <property type="match status" value="1"/>
</dbReference>
<feature type="domain" description="YqaJ viral recombinase" evidence="1">
    <location>
        <begin position="15"/>
        <end position="151"/>
    </location>
</feature>
<evidence type="ECO:0000259" key="1">
    <source>
        <dbReference type="Pfam" id="PF09588"/>
    </source>
</evidence>
<sequence>MSNMKVVDLNQRSDEWLQWRSKGVTASDIPIILGLSPYKTRWQLWAEKVGRINAPDISNNPNVKRGVRLEDEARQLAEGRYGEVLLPLCGECARWDVLRASFDGLDSAMQPFEFKAPSESVWDDIEKKGVESSTYKLYEAQVHAQCTVAGTTTGRLIFYKEGGQDLDFSVTLTPERENEILEAAKLFWEHVVTNTPPEPDPERDWYIPESGDQQFKWDAYADAWRTQHHRIQALKDELKVLEKEQKGIQKAMITLMGPFMQADIGGVKVTRFMKKGSIDYGSYLKDTFPDKDLTDELESYRKASREESRFSRSEDELVNTDVGEVVTTVKSAYF</sequence>
<dbReference type="Proteomes" id="UP001069090">
    <property type="component" value="Unassembled WGS sequence"/>
</dbReference>
<organism evidence="2 3">
    <name type="scientific">Dasania phycosphaerae</name>
    <dbReference type="NCBI Taxonomy" id="2950436"/>
    <lineage>
        <taxon>Bacteria</taxon>
        <taxon>Pseudomonadati</taxon>
        <taxon>Pseudomonadota</taxon>
        <taxon>Gammaproteobacteria</taxon>
        <taxon>Cellvibrionales</taxon>
        <taxon>Spongiibacteraceae</taxon>
        <taxon>Dasania</taxon>
    </lineage>
</organism>
<protein>
    <submittedName>
        <fullName evidence="2">YqaJ viral recombinase family protein</fullName>
    </submittedName>
</protein>
<accession>A0A9J6RR06</accession>
<comment type="caution">
    <text evidence="2">The sequence shown here is derived from an EMBL/GenBank/DDBJ whole genome shotgun (WGS) entry which is preliminary data.</text>
</comment>
<dbReference type="InterPro" id="IPR011335">
    <property type="entry name" value="Restrct_endonuc-II-like"/>
</dbReference>
<keyword evidence="3" id="KW-1185">Reference proteome</keyword>
<name>A0A9J6RR06_9GAMM</name>
<gene>
    <name evidence="2" type="ORF">O0V09_14795</name>
</gene>
<dbReference type="RefSeq" id="WP_268905161.1">
    <property type="nucleotide sequence ID" value="NZ_JAPTGG010000013.1"/>
</dbReference>
<dbReference type="InterPro" id="IPR011604">
    <property type="entry name" value="PDDEXK-like_dom_sf"/>
</dbReference>
<reference evidence="2 3" key="1">
    <citation type="submission" date="2022-12" db="EMBL/GenBank/DDBJ databases">
        <title>Dasania phycosphaerae sp. nov., isolated from particulate material of the south coast of Korea.</title>
        <authorList>
            <person name="Jiang Y."/>
        </authorList>
    </citation>
    <scope>NUCLEOTIDE SEQUENCE [LARGE SCALE GENOMIC DNA]</scope>
    <source>
        <strain evidence="2 3">GY-19</strain>
    </source>
</reference>
<dbReference type="EMBL" id="JAPTGG010000013">
    <property type="protein sequence ID" value="MCZ0866477.1"/>
    <property type="molecule type" value="Genomic_DNA"/>
</dbReference>
<dbReference type="InterPro" id="IPR019080">
    <property type="entry name" value="YqaJ_viral_recombinase"/>
</dbReference>
<dbReference type="NCBIfam" id="TIGR03033">
    <property type="entry name" value="phage_rel_nuc"/>
    <property type="match status" value="1"/>
</dbReference>
<dbReference type="AlphaFoldDB" id="A0A9J6RR06"/>
<evidence type="ECO:0000313" key="3">
    <source>
        <dbReference type="Proteomes" id="UP001069090"/>
    </source>
</evidence>
<evidence type="ECO:0000313" key="2">
    <source>
        <dbReference type="EMBL" id="MCZ0866477.1"/>
    </source>
</evidence>
<dbReference type="Gene3D" id="3.90.320.10">
    <property type="match status" value="1"/>
</dbReference>
<proteinExistence type="predicted"/>